<dbReference type="PROSITE" id="PS50090">
    <property type="entry name" value="MYB_LIKE"/>
    <property type="match status" value="1"/>
</dbReference>
<feature type="domain" description="HTH myb-type" evidence="4">
    <location>
        <begin position="1"/>
        <end position="48"/>
    </location>
</feature>
<evidence type="ECO:0000256" key="1">
    <source>
        <dbReference type="ARBA" id="ARBA00022737"/>
    </source>
</evidence>
<keyword evidence="2" id="KW-0238">DNA-binding</keyword>
<sequence length="65" mass="7788">FLRNLNRKLVKLVEQFGLRKWSHIAQILPGRVGKQCRERWHNHLRPNIKVLCAPTFCLSKYCFLI</sequence>
<evidence type="ECO:0000313" key="5">
    <source>
        <dbReference type="EMBL" id="BAH93343.1"/>
    </source>
</evidence>
<feature type="domain" description="Myb-like" evidence="3">
    <location>
        <begin position="1"/>
        <end position="44"/>
    </location>
</feature>
<name>C7J3T2_ORYSJ</name>
<dbReference type="InterPro" id="IPR001005">
    <property type="entry name" value="SANT/Myb"/>
</dbReference>
<dbReference type="PANTHER" id="PTHR45614:SF285">
    <property type="entry name" value="TRANSCRIPTION FACTOR MYB98"/>
    <property type="match status" value="1"/>
</dbReference>
<feature type="non-terminal residue" evidence="5">
    <location>
        <position position="1"/>
    </location>
</feature>
<dbReference type="Gene3D" id="1.10.10.60">
    <property type="entry name" value="Homeodomain-like"/>
    <property type="match status" value="1"/>
</dbReference>
<dbReference type="AlphaFoldDB" id="C7J3T2"/>
<dbReference type="KEGG" id="dosa:Os06g0162700"/>
<dbReference type="SMART" id="SM00717">
    <property type="entry name" value="SANT"/>
    <property type="match status" value="1"/>
</dbReference>
<evidence type="ECO:0000256" key="2">
    <source>
        <dbReference type="ARBA" id="ARBA00023125"/>
    </source>
</evidence>
<evidence type="ECO:0000313" key="6">
    <source>
        <dbReference type="Proteomes" id="UP000000763"/>
    </source>
</evidence>
<evidence type="ECO:0000259" key="3">
    <source>
        <dbReference type="PROSITE" id="PS50090"/>
    </source>
</evidence>
<gene>
    <name evidence="5" type="ordered locus">Os06g0162700</name>
</gene>
<dbReference type="PROSITE" id="PS51294">
    <property type="entry name" value="HTH_MYB"/>
    <property type="match status" value="1"/>
</dbReference>
<dbReference type="CDD" id="cd00167">
    <property type="entry name" value="SANT"/>
    <property type="match status" value="1"/>
</dbReference>
<evidence type="ECO:0000259" key="4">
    <source>
        <dbReference type="PROSITE" id="PS51294"/>
    </source>
</evidence>
<proteinExistence type="predicted"/>
<dbReference type="InterPro" id="IPR050560">
    <property type="entry name" value="MYB_TF"/>
</dbReference>
<reference evidence="5 6" key="1">
    <citation type="journal article" date="2005" name="Nature">
        <title>The map-based sequence of the rice genome.</title>
        <authorList>
            <consortium name="International rice genome sequencing project (IRGSP)"/>
            <person name="Matsumoto T."/>
            <person name="Wu J."/>
            <person name="Kanamori H."/>
            <person name="Katayose Y."/>
            <person name="Fujisawa M."/>
            <person name="Namiki N."/>
            <person name="Mizuno H."/>
            <person name="Yamamoto K."/>
            <person name="Antonio B.A."/>
            <person name="Baba T."/>
            <person name="Sakata K."/>
            <person name="Nagamura Y."/>
            <person name="Aoki H."/>
            <person name="Arikawa K."/>
            <person name="Arita K."/>
            <person name="Bito T."/>
            <person name="Chiden Y."/>
            <person name="Fujitsuka N."/>
            <person name="Fukunaka R."/>
            <person name="Hamada M."/>
            <person name="Harada C."/>
            <person name="Hayashi A."/>
            <person name="Hijishita S."/>
            <person name="Honda M."/>
            <person name="Hosokawa S."/>
            <person name="Ichikawa Y."/>
            <person name="Idonuma A."/>
            <person name="Iijima M."/>
            <person name="Ikeda M."/>
            <person name="Ikeno M."/>
            <person name="Ito K."/>
            <person name="Ito S."/>
            <person name="Ito T."/>
            <person name="Ito Y."/>
            <person name="Ito Y."/>
            <person name="Iwabuchi A."/>
            <person name="Kamiya K."/>
            <person name="Karasawa W."/>
            <person name="Kurita K."/>
            <person name="Katagiri S."/>
            <person name="Kikuta A."/>
            <person name="Kobayashi H."/>
            <person name="Kobayashi N."/>
            <person name="Machita K."/>
            <person name="Maehara T."/>
            <person name="Masukawa M."/>
            <person name="Mizubayashi T."/>
            <person name="Mukai Y."/>
            <person name="Nagasaki H."/>
            <person name="Nagata Y."/>
            <person name="Naito S."/>
            <person name="Nakashima M."/>
            <person name="Nakama Y."/>
            <person name="Nakamichi Y."/>
            <person name="Nakamura M."/>
            <person name="Meguro A."/>
            <person name="Negishi M."/>
            <person name="Ohta I."/>
            <person name="Ohta T."/>
            <person name="Okamoto M."/>
            <person name="Ono N."/>
            <person name="Saji S."/>
            <person name="Sakaguchi M."/>
            <person name="Sakai K."/>
            <person name="Shibata M."/>
            <person name="Shimokawa T."/>
            <person name="Song J."/>
            <person name="Takazaki Y."/>
            <person name="Terasawa K."/>
            <person name="Tsugane M."/>
            <person name="Tsuji K."/>
            <person name="Ueda S."/>
            <person name="Waki K."/>
            <person name="Yamagata H."/>
            <person name="Yamamoto M."/>
            <person name="Yamamoto S."/>
            <person name="Yamane H."/>
            <person name="Yoshiki S."/>
            <person name="Yoshihara R."/>
            <person name="Yukawa K."/>
            <person name="Zhong H."/>
            <person name="Yano M."/>
            <person name="Yuan Q."/>
            <person name="Ouyang S."/>
            <person name="Liu J."/>
            <person name="Jones K.M."/>
            <person name="Gansberger K."/>
            <person name="Moffat K."/>
            <person name="Hill J."/>
            <person name="Bera J."/>
            <person name="Fadrosh D."/>
            <person name="Jin S."/>
            <person name="Johri S."/>
            <person name="Kim M."/>
            <person name="Overton L."/>
            <person name="Reardon M."/>
            <person name="Tsitrin T."/>
            <person name="Vuong H."/>
            <person name="Weaver B."/>
            <person name="Ciecko A."/>
            <person name="Tallon L."/>
            <person name="Jackson J."/>
            <person name="Pai G."/>
            <person name="Aken S.V."/>
            <person name="Utterback T."/>
            <person name="Reidmuller S."/>
            <person name="Feldblyum T."/>
            <person name="Hsiao J."/>
            <person name="Zismann V."/>
            <person name="Iobst S."/>
            <person name="de Vazeille A.R."/>
            <person name="Buell C.R."/>
            <person name="Ying K."/>
            <person name="Li Y."/>
            <person name="Lu T."/>
            <person name="Huang Y."/>
            <person name="Zhao Q."/>
            <person name="Feng Q."/>
            <person name="Zhang L."/>
            <person name="Zhu J."/>
            <person name="Weng Q."/>
            <person name="Mu J."/>
            <person name="Lu Y."/>
            <person name="Fan D."/>
            <person name="Liu Y."/>
            <person name="Guan J."/>
            <person name="Zhang Y."/>
            <person name="Yu S."/>
            <person name="Liu X."/>
            <person name="Zhang Y."/>
            <person name="Hong G."/>
            <person name="Han B."/>
            <person name="Choisne N."/>
            <person name="Demange N."/>
            <person name="Orjeda G."/>
            <person name="Samain S."/>
            <person name="Cattolico L."/>
            <person name="Pelletier E."/>
            <person name="Couloux A."/>
            <person name="Segurens B."/>
            <person name="Wincker P."/>
            <person name="D'Hont A."/>
            <person name="Scarpelli C."/>
            <person name="Weissenbach J."/>
            <person name="Salanoubat M."/>
            <person name="Quetier F."/>
            <person name="Yu Y."/>
            <person name="Kim H.R."/>
            <person name="Rambo T."/>
            <person name="Currie J."/>
            <person name="Collura K."/>
            <person name="Luo M."/>
            <person name="Yang T."/>
            <person name="Ammiraju J.S.S."/>
            <person name="Engler F."/>
            <person name="Soderlund C."/>
            <person name="Wing R.A."/>
            <person name="Palmer L.E."/>
            <person name="de la Bastide M."/>
            <person name="Spiegel L."/>
            <person name="Nascimento L."/>
            <person name="Zutavern T."/>
            <person name="O'Shaughnessy A."/>
            <person name="Dike S."/>
            <person name="Dedhia N."/>
            <person name="Preston R."/>
            <person name="Balija V."/>
            <person name="McCombie W.R."/>
            <person name="Chow T."/>
            <person name="Chen H."/>
            <person name="Chung M."/>
            <person name="Chen C."/>
            <person name="Shaw J."/>
            <person name="Wu H."/>
            <person name="Hsiao K."/>
            <person name="Chao Y."/>
            <person name="Chu M."/>
            <person name="Cheng C."/>
            <person name="Hour A."/>
            <person name="Lee P."/>
            <person name="Lin S."/>
            <person name="Lin Y."/>
            <person name="Liou J."/>
            <person name="Liu S."/>
            <person name="Hsing Y."/>
            <person name="Raghuvanshi S."/>
            <person name="Mohanty A."/>
            <person name="Bharti A.K."/>
            <person name="Gaur A."/>
            <person name="Gupta V."/>
            <person name="Kumar D."/>
            <person name="Ravi V."/>
            <person name="Vij S."/>
            <person name="Kapur A."/>
            <person name="Khurana P."/>
            <person name="Khurana P."/>
            <person name="Khurana J.P."/>
            <person name="Tyagi A.K."/>
            <person name="Gaikwad K."/>
            <person name="Singh A."/>
            <person name="Dalal V."/>
            <person name="Srivastava S."/>
            <person name="Dixit A."/>
            <person name="Pal A.K."/>
            <person name="Ghazi I.A."/>
            <person name="Yadav M."/>
            <person name="Pandit A."/>
            <person name="Bhargava A."/>
            <person name="Sureshbabu K."/>
            <person name="Batra K."/>
            <person name="Sharma T.R."/>
            <person name="Mohapatra T."/>
            <person name="Singh N.K."/>
            <person name="Messing J."/>
            <person name="Nelson A.B."/>
            <person name="Fuks G."/>
            <person name="Kavchok S."/>
            <person name="Keizer G."/>
            <person name="Linton E."/>
            <person name="Llaca V."/>
            <person name="Song R."/>
            <person name="Tanyolac B."/>
            <person name="Young S."/>
            <person name="Ho-Il K."/>
            <person name="Hahn J.H."/>
            <person name="Sangsakoo G."/>
            <person name="Vanavichit A."/>
            <person name="de Mattos Luiz.A.T."/>
            <person name="Zimmer P.D."/>
            <person name="Malone G."/>
            <person name="Dellagostin O."/>
            <person name="de Oliveira A.C."/>
            <person name="Bevan M."/>
            <person name="Bancroft I."/>
            <person name="Minx P."/>
            <person name="Cordum H."/>
            <person name="Wilson R."/>
            <person name="Cheng Z."/>
            <person name="Jin W."/>
            <person name="Jiang J."/>
            <person name="Leong S.A."/>
            <person name="Iwama H."/>
            <person name="Gojobori T."/>
            <person name="Itoh T."/>
            <person name="Niimura Y."/>
            <person name="Fujii Y."/>
            <person name="Habara T."/>
            <person name="Sakai H."/>
            <person name="Sato Y."/>
            <person name="Wilson G."/>
            <person name="Kumar K."/>
            <person name="McCouch S."/>
            <person name="Juretic N."/>
            <person name="Hoen D."/>
            <person name="Wright S."/>
            <person name="Bruskiewich R."/>
            <person name="Bureau T."/>
            <person name="Miyao A."/>
            <person name="Hirochika H."/>
            <person name="Nishikawa T."/>
            <person name="Kadowaki K."/>
            <person name="Sugiura M."/>
            <person name="Burr B."/>
            <person name="Sasaki T."/>
        </authorList>
    </citation>
    <scope>NUCLEOTIDE SEQUENCE [LARGE SCALE GENOMIC DNA]</scope>
    <source>
        <strain evidence="6">cv. Nipponbare</strain>
    </source>
</reference>
<protein>
    <submittedName>
        <fullName evidence="5">Os06g0162700 protein</fullName>
    </submittedName>
</protein>
<dbReference type="Pfam" id="PF13921">
    <property type="entry name" value="Myb_DNA-bind_6"/>
    <property type="match status" value="1"/>
</dbReference>
<dbReference type="Proteomes" id="UP000000763">
    <property type="component" value="Chromosome 6"/>
</dbReference>
<keyword evidence="1" id="KW-0677">Repeat</keyword>
<dbReference type="InterPro" id="IPR017930">
    <property type="entry name" value="Myb_dom"/>
</dbReference>
<dbReference type="PANTHER" id="PTHR45614">
    <property type="entry name" value="MYB PROTEIN-RELATED"/>
    <property type="match status" value="1"/>
</dbReference>
<dbReference type="SUPFAM" id="SSF46689">
    <property type="entry name" value="Homeodomain-like"/>
    <property type="match status" value="1"/>
</dbReference>
<dbReference type="FunFam" id="1.10.10.60:FF:000010">
    <property type="entry name" value="Transcriptional activator Myb isoform A"/>
    <property type="match status" value="1"/>
</dbReference>
<dbReference type="EMBL" id="AP008212">
    <property type="protein sequence ID" value="BAH93343.1"/>
    <property type="molecule type" value="Genomic_DNA"/>
</dbReference>
<reference evidence="6" key="2">
    <citation type="journal article" date="2008" name="Nucleic Acids Res.">
        <title>The rice annotation project database (RAP-DB): 2008 update.</title>
        <authorList>
            <consortium name="The rice annotation project (RAP)"/>
        </authorList>
    </citation>
    <scope>GENOME REANNOTATION</scope>
    <source>
        <strain evidence="6">cv. Nipponbare</strain>
    </source>
</reference>
<dbReference type="InterPro" id="IPR009057">
    <property type="entry name" value="Homeodomain-like_sf"/>
</dbReference>
<dbReference type="GO" id="GO:0003677">
    <property type="term" value="F:DNA binding"/>
    <property type="evidence" value="ECO:0007669"/>
    <property type="project" value="UniProtKB-KW"/>
</dbReference>
<accession>C7J3T2</accession>
<organism evidence="5 6">
    <name type="scientific">Oryza sativa subsp. japonica</name>
    <name type="common">Rice</name>
    <dbReference type="NCBI Taxonomy" id="39947"/>
    <lineage>
        <taxon>Eukaryota</taxon>
        <taxon>Viridiplantae</taxon>
        <taxon>Streptophyta</taxon>
        <taxon>Embryophyta</taxon>
        <taxon>Tracheophyta</taxon>
        <taxon>Spermatophyta</taxon>
        <taxon>Magnoliopsida</taxon>
        <taxon>Liliopsida</taxon>
        <taxon>Poales</taxon>
        <taxon>Poaceae</taxon>
        <taxon>BOP clade</taxon>
        <taxon>Oryzoideae</taxon>
        <taxon>Oryzeae</taxon>
        <taxon>Oryzinae</taxon>
        <taxon>Oryza</taxon>
        <taxon>Oryza sativa</taxon>
    </lineage>
</organism>